<dbReference type="PANTHER" id="PTHR47165:SF4">
    <property type="entry name" value="OS03G0429900 PROTEIN"/>
    <property type="match status" value="1"/>
</dbReference>
<dbReference type="InterPro" id="IPR012340">
    <property type="entry name" value="NA-bd_OB-fold"/>
</dbReference>
<name>A0A2U1NCU1_ARTAN</name>
<gene>
    <name evidence="2" type="ORF">CTI12_AA285260</name>
</gene>
<evidence type="ECO:0000313" key="2">
    <source>
        <dbReference type="EMBL" id="PWA71280.1"/>
    </source>
</evidence>
<dbReference type="STRING" id="35608.A0A2U1NCU1"/>
<dbReference type="AlphaFoldDB" id="A0A2U1NCU1"/>
<keyword evidence="3" id="KW-1185">Reference proteome</keyword>
<comment type="caution">
    <text evidence="2">The sequence shown here is derived from an EMBL/GenBank/DDBJ whole genome shotgun (WGS) entry which is preliminary data.</text>
</comment>
<accession>A0A2U1NCU1</accession>
<sequence length="883" mass="97537">MKIKRKVVPNETAGDIPVHVSQSLGSQTVRIHEVSGSTSVGHSGVSHIVDHGTMAVSCPVVSSCVQGDVATSPIFSDVANGSSLPDIFGMETGQPTGGHGILSVSQNVQSNSEHLLVPGLPHPVNLSDHVPAQVPTVNGLVSNFQITNIARPLSVPADQSATSQGVGYMANAHRVPMLLDFSLGTVVREPHPTISAANTRANFRRSTMRRTSRRRTGNPTMVGTRQRTPTGQSYMDVPHGPPVQGPVAPTERQGGAPSDYRRFGRCDQVCQHCRALFWLEERRTGLPMSAAPQYQRCCAAGRAFAHQRQALRETIIEGLIGFLNDNNALVKLFRTARDKLREADIPNFSIRLFGVVGANQYELPTGDNVGAIVYEGGPETMTDYDVVIQRHSGEPESEKAIVCPKNETVDMINEKVMTNVQAEGRNYTSNDEATPKMNDGGTSSKSADNPVVLCRQLAYLTELNPADNSKFIEVRVYRKWTAVKVPGFTPIGFSCMLLDKKGTAIQANADLKDKERFERDLQINSVYKIQGFGFDKADTWGKTLDNDIILCLGKYTQVDLLQDKSFPYHYFNFAAFNELNARLEKKNPILTDYIGYVHNVEKVKEYGGATTSRVKVRNIGIRNLKYNEANAVGPQLEVQTERLTNWEQERNRNRVPLATLLQIDPKTQQRVLFTQDAMILQVDTSHDWYYQKCDECGGKLRYGYLHGQCHQYGTKPKPENSYCFRIVITDGTGNALMSCFTPQTDGLIKDVNTLLQEVDNKDPQTIPAAILALQNTKHIFQFQFATPPVKGPPTFVLKKIMDNPQIVMPEPSAAPSPSPTNLPEMLMSDQSTPPPPTPTATQDTPIEAPTVPQQSSHSTARKELFAETIDKENDRAPKKQKKD</sequence>
<dbReference type="SUPFAM" id="SSF50249">
    <property type="entry name" value="Nucleic acid-binding proteins"/>
    <property type="match status" value="2"/>
</dbReference>
<dbReference type="Gene3D" id="2.40.50.140">
    <property type="entry name" value="Nucleic acid-binding proteins"/>
    <property type="match status" value="3"/>
</dbReference>
<protein>
    <submittedName>
        <fullName evidence="2">Nucleic acid-binding, OB-fold protein</fullName>
    </submittedName>
</protein>
<dbReference type="PANTHER" id="PTHR47165">
    <property type="entry name" value="OS03G0429900 PROTEIN"/>
    <property type="match status" value="1"/>
</dbReference>
<feature type="compositionally biased region" description="Basic residues" evidence="1">
    <location>
        <begin position="203"/>
        <end position="216"/>
    </location>
</feature>
<feature type="compositionally biased region" description="Basic and acidic residues" evidence="1">
    <location>
        <begin position="860"/>
        <end position="883"/>
    </location>
</feature>
<dbReference type="EMBL" id="PKPP01003106">
    <property type="protein sequence ID" value="PWA71280.1"/>
    <property type="molecule type" value="Genomic_DNA"/>
</dbReference>
<reference evidence="2 3" key="1">
    <citation type="journal article" date="2018" name="Mol. Plant">
        <title>The genome of Artemisia annua provides insight into the evolution of Asteraceae family and artemisinin biosynthesis.</title>
        <authorList>
            <person name="Shen Q."/>
            <person name="Zhang L."/>
            <person name="Liao Z."/>
            <person name="Wang S."/>
            <person name="Yan T."/>
            <person name="Shi P."/>
            <person name="Liu M."/>
            <person name="Fu X."/>
            <person name="Pan Q."/>
            <person name="Wang Y."/>
            <person name="Lv Z."/>
            <person name="Lu X."/>
            <person name="Zhang F."/>
            <person name="Jiang W."/>
            <person name="Ma Y."/>
            <person name="Chen M."/>
            <person name="Hao X."/>
            <person name="Li L."/>
            <person name="Tang Y."/>
            <person name="Lv G."/>
            <person name="Zhou Y."/>
            <person name="Sun X."/>
            <person name="Brodelius P.E."/>
            <person name="Rose J.K.C."/>
            <person name="Tang K."/>
        </authorList>
    </citation>
    <scope>NUCLEOTIDE SEQUENCE [LARGE SCALE GENOMIC DNA]</scope>
    <source>
        <strain evidence="3">cv. Huhao1</strain>
        <tissue evidence="2">Leaf</tissue>
    </source>
</reference>
<feature type="compositionally biased region" description="Polar residues" evidence="1">
    <location>
        <begin position="217"/>
        <end position="233"/>
    </location>
</feature>
<proteinExistence type="predicted"/>
<feature type="region of interest" description="Disordered" evidence="1">
    <location>
        <begin position="203"/>
        <end position="238"/>
    </location>
</feature>
<dbReference type="Proteomes" id="UP000245207">
    <property type="component" value="Unassembled WGS sequence"/>
</dbReference>
<organism evidence="2 3">
    <name type="scientific">Artemisia annua</name>
    <name type="common">Sweet wormwood</name>
    <dbReference type="NCBI Taxonomy" id="35608"/>
    <lineage>
        <taxon>Eukaryota</taxon>
        <taxon>Viridiplantae</taxon>
        <taxon>Streptophyta</taxon>
        <taxon>Embryophyta</taxon>
        <taxon>Tracheophyta</taxon>
        <taxon>Spermatophyta</taxon>
        <taxon>Magnoliopsida</taxon>
        <taxon>eudicotyledons</taxon>
        <taxon>Gunneridae</taxon>
        <taxon>Pentapetalae</taxon>
        <taxon>asterids</taxon>
        <taxon>campanulids</taxon>
        <taxon>Asterales</taxon>
        <taxon>Asteraceae</taxon>
        <taxon>Asteroideae</taxon>
        <taxon>Anthemideae</taxon>
        <taxon>Artemisiinae</taxon>
        <taxon>Artemisia</taxon>
    </lineage>
</organism>
<feature type="region of interest" description="Disordered" evidence="1">
    <location>
        <begin position="422"/>
        <end position="445"/>
    </location>
</feature>
<evidence type="ECO:0000256" key="1">
    <source>
        <dbReference type="SAM" id="MobiDB-lite"/>
    </source>
</evidence>
<dbReference type="OrthoDB" id="1751331at2759"/>
<feature type="compositionally biased region" description="Polar residues" evidence="1">
    <location>
        <begin position="422"/>
        <end position="432"/>
    </location>
</feature>
<evidence type="ECO:0000313" key="3">
    <source>
        <dbReference type="Proteomes" id="UP000245207"/>
    </source>
</evidence>
<feature type="region of interest" description="Disordered" evidence="1">
    <location>
        <begin position="807"/>
        <end position="883"/>
    </location>
</feature>